<dbReference type="Proteomes" id="UP000287830">
    <property type="component" value="Unassembled WGS sequence"/>
</dbReference>
<dbReference type="AlphaFoldDB" id="A0A7U9PXM1"/>
<name>A0A7U9PXM1_9ACTN</name>
<feature type="domain" description="DUF397" evidence="1">
    <location>
        <begin position="6"/>
        <end position="56"/>
    </location>
</feature>
<evidence type="ECO:0000259" key="1">
    <source>
        <dbReference type="Pfam" id="PF04149"/>
    </source>
</evidence>
<dbReference type="Pfam" id="PF04149">
    <property type="entry name" value="DUF397"/>
    <property type="match status" value="1"/>
</dbReference>
<dbReference type="EMBL" id="BHZC01000001">
    <property type="protein sequence ID" value="GCD35438.1"/>
    <property type="molecule type" value="Genomic_DNA"/>
</dbReference>
<protein>
    <submittedName>
        <fullName evidence="2">DUF397 domain-containing protein</fullName>
    </submittedName>
</protein>
<evidence type="ECO:0000313" key="3">
    <source>
        <dbReference type="Proteomes" id="UP000287830"/>
    </source>
</evidence>
<accession>A0A7U9PXM1</accession>
<organism evidence="2 3">
    <name type="scientific">Streptomyces chrestomyceticus JCM 4735</name>
    <dbReference type="NCBI Taxonomy" id="1306181"/>
    <lineage>
        <taxon>Bacteria</taxon>
        <taxon>Bacillati</taxon>
        <taxon>Actinomycetota</taxon>
        <taxon>Actinomycetes</taxon>
        <taxon>Kitasatosporales</taxon>
        <taxon>Streptomycetaceae</taxon>
        <taxon>Streptomyces</taxon>
    </lineage>
</organism>
<gene>
    <name evidence="2" type="ORF">OEIGOIKO_03181</name>
</gene>
<dbReference type="RefSeq" id="WP_307721682.1">
    <property type="nucleotide sequence ID" value="NZ_BHZC01000001.1"/>
</dbReference>
<dbReference type="GeneID" id="95627004"/>
<comment type="caution">
    <text evidence="2">The sequence shown here is derived from an EMBL/GenBank/DDBJ whole genome shotgun (WGS) entry which is preliminary data.</text>
</comment>
<evidence type="ECO:0000313" key="2">
    <source>
        <dbReference type="EMBL" id="GCD35438.1"/>
    </source>
</evidence>
<dbReference type="InterPro" id="IPR007278">
    <property type="entry name" value="DUF397"/>
</dbReference>
<proteinExistence type="predicted"/>
<sequence>MSTAVVWRKSSYSGSDADSCVEITVRPDAVLVRDSKAVDGPQLAIPAGAWEAFIGFATTGA</sequence>
<reference evidence="2 3" key="1">
    <citation type="submission" date="2018-11" db="EMBL/GenBank/DDBJ databases">
        <title>Whole genome sequence of Streptomyces chrestomyceticus NBRC 13444(T).</title>
        <authorList>
            <person name="Komaki H."/>
            <person name="Tamura T."/>
        </authorList>
    </citation>
    <scope>NUCLEOTIDE SEQUENCE [LARGE SCALE GENOMIC DNA]</scope>
    <source>
        <strain evidence="2 3">NBRC 13444</strain>
    </source>
</reference>